<evidence type="ECO:0000256" key="3">
    <source>
        <dbReference type="ARBA" id="ARBA00022692"/>
    </source>
</evidence>
<dbReference type="EMBL" id="RQGD01000014">
    <property type="protein sequence ID" value="TGL61974.1"/>
    <property type="molecule type" value="Genomic_DNA"/>
</dbReference>
<feature type="transmembrane region" description="Helical" evidence="7">
    <location>
        <begin position="82"/>
        <end position="99"/>
    </location>
</feature>
<evidence type="ECO:0000256" key="2">
    <source>
        <dbReference type="ARBA" id="ARBA00006217"/>
    </source>
</evidence>
<feature type="transmembrane region" description="Helical" evidence="7">
    <location>
        <begin position="288"/>
        <end position="311"/>
    </location>
</feature>
<dbReference type="InterPro" id="IPR011547">
    <property type="entry name" value="SLC26A/SulP_dom"/>
</dbReference>
<dbReference type="Pfam" id="PF00484">
    <property type="entry name" value="Pro_CA"/>
    <property type="match status" value="1"/>
</dbReference>
<dbReference type="GO" id="GO:0055085">
    <property type="term" value="P:transmembrane transport"/>
    <property type="evidence" value="ECO:0007669"/>
    <property type="project" value="InterPro"/>
</dbReference>
<dbReference type="CDD" id="cd03378">
    <property type="entry name" value="beta_CA_cladeC"/>
    <property type="match status" value="1"/>
</dbReference>
<keyword evidence="6" id="KW-0479">Metal-binding</keyword>
<name>A0A4R9KAZ1_9LEPT</name>
<comment type="similarity">
    <text evidence="2">Belongs to the beta-class carbonic anhydrase family.</text>
</comment>
<feature type="transmembrane region" description="Helical" evidence="7">
    <location>
        <begin position="12"/>
        <end position="28"/>
    </location>
</feature>
<feature type="binding site" evidence="6">
    <location>
        <position position="623"/>
    </location>
    <ligand>
        <name>Zn(2+)</name>
        <dbReference type="ChEBI" id="CHEBI:29105"/>
    </ligand>
</feature>
<evidence type="ECO:0000313" key="10">
    <source>
        <dbReference type="Proteomes" id="UP000297693"/>
    </source>
</evidence>
<accession>A0A4R9KAZ1</accession>
<dbReference type="InterPro" id="IPR036874">
    <property type="entry name" value="Carbonic_anhydrase_sf"/>
</dbReference>
<feature type="transmembrane region" description="Helical" evidence="7">
    <location>
        <begin position="111"/>
        <end position="129"/>
    </location>
</feature>
<evidence type="ECO:0000256" key="1">
    <source>
        <dbReference type="ARBA" id="ARBA00004141"/>
    </source>
</evidence>
<feature type="transmembrane region" description="Helical" evidence="7">
    <location>
        <begin position="58"/>
        <end position="76"/>
    </location>
</feature>
<evidence type="ECO:0000259" key="8">
    <source>
        <dbReference type="Pfam" id="PF00916"/>
    </source>
</evidence>
<dbReference type="OrthoDB" id="9769739at2"/>
<keyword evidence="6" id="KW-0862">Zinc</keyword>
<dbReference type="InterPro" id="IPR001765">
    <property type="entry name" value="Carbonic_anhydrase"/>
</dbReference>
<sequence length="724" mass="79510">MLNSLKRDFPSSIVVFLVALPLCLGVALASGAPLMSGIISGVIGGILVGFLSQSHVSVSGPATGLVVIVFSGITNLGSFEAFLLSVIIAGFIQIIAGIFRAGIIANYIPSNVIRGLLAAIGIILILKQIPHAVGFDIDPEEDFSFFQRDGENTFSELIRSFKYFSWGAVIISSVSLMLLVFFDRVISKHFRWMPSSLIVVLIAILLNKLFENNFTYLYLSEKHLVNIPPIHSIGSLFTFPDISQISNLDVWFVGLSLALIASIETLINLDATENMDPHKRSPSPNIELMAQGIGNITSGFLGGLPITSVIVRSSVNITSGAETKLSTIIHGVLLAISVIAFSPFLNLIPLSSLAAILLLTGYKLARISVFREIYSKGSNQFLPFLFTVIAIVFTDLLIGVMFGLAVSIFFLLKNNYKNPFLLERDTHNIGETVRLELPNQVSFLNRASIKDSLWALPIGSKVIIDATNCNFIDSDILEIIHEFKSIVAIERKIQLNLIGIRDQYELSDQIQFVNILDKEAQQKITPDEILEILKKGNERFTKGKWTEKYFKHQVNATAFGQNPFAVVLSCIDSRTSPEIIFDTGLGDVISIRIAGNIVNEEILGSLELSCDKIGTKLIVVLGHSNCGAISSAINSVNEGNIFTITRKIQKAIDQCAHMADPYEDEDHVFNHVVKANVHNSIAEILNESKYIAKRIRSNEIKMVAAFYDTKSGIVTFEDKGMINV</sequence>
<feature type="domain" description="SLC26A/SulP transporter" evidence="8">
    <location>
        <begin position="5"/>
        <end position="373"/>
    </location>
</feature>
<dbReference type="GO" id="GO:0008270">
    <property type="term" value="F:zinc ion binding"/>
    <property type="evidence" value="ECO:0007669"/>
    <property type="project" value="InterPro"/>
</dbReference>
<dbReference type="SMART" id="SM00947">
    <property type="entry name" value="Pro_CA"/>
    <property type="match status" value="1"/>
</dbReference>
<dbReference type="Gene3D" id="3.40.1050.10">
    <property type="entry name" value="Carbonic anhydrase"/>
    <property type="match status" value="1"/>
</dbReference>
<evidence type="ECO:0000313" key="9">
    <source>
        <dbReference type="EMBL" id="TGL61974.1"/>
    </source>
</evidence>
<feature type="transmembrane region" description="Helical" evidence="7">
    <location>
        <begin position="381"/>
        <end position="412"/>
    </location>
</feature>
<feature type="transmembrane region" description="Helical" evidence="7">
    <location>
        <begin position="250"/>
        <end position="267"/>
    </location>
</feature>
<dbReference type="PANTHER" id="PTHR11814">
    <property type="entry name" value="SULFATE TRANSPORTER"/>
    <property type="match status" value="1"/>
</dbReference>
<keyword evidence="10" id="KW-1185">Reference proteome</keyword>
<evidence type="ECO:0000256" key="5">
    <source>
        <dbReference type="ARBA" id="ARBA00023136"/>
    </source>
</evidence>
<comment type="cofactor">
    <cofactor evidence="6">
        <name>Zn(2+)</name>
        <dbReference type="ChEBI" id="CHEBI:29105"/>
    </cofactor>
    <text evidence="6">Binds 1 zinc ion per subunit.</text>
</comment>
<dbReference type="Pfam" id="PF00916">
    <property type="entry name" value="Sulfate_transp"/>
    <property type="match status" value="1"/>
</dbReference>
<feature type="binding site" evidence="6">
    <location>
        <position position="570"/>
    </location>
    <ligand>
        <name>Zn(2+)</name>
        <dbReference type="ChEBI" id="CHEBI:29105"/>
    </ligand>
</feature>
<feature type="transmembrane region" description="Helical" evidence="7">
    <location>
        <begin position="189"/>
        <end position="210"/>
    </location>
</feature>
<organism evidence="9 10">
    <name type="scientific">Leptospira ognonensis</name>
    <dbReference type="NCBI Taxonomy" id="2484945"/>
    <lineage>
        <taxon>Bacteria</taxon>
        <taxon>Pseudomonadati</taxon>
        <taxon>Spirochaetota</taxon>
        <taxon>Spirochaetia</taxon>
        <taxon>Leptospirales</taxon>
        <taxon>Leptospiraceae</taxon>
        <taxon>Leptospira</taxon>
    </lineage>
</organism>
<feature type="binding site" evidence="6">
    <location>
        <position position="572"/>
    </location>
    <ligand>
        <name>Zn(2+)</name>
        <dbReference type="ChEBI" id="CHEBI:29105"/>
    </ligand>
</feature>
<keyword evidence="3 7" id="KW-0812">Transmembrane</keyword>
<dbReference type="RefSeq" id="WP_135622768.1">
    <property type="nucleotide sequence ID" value="NZ_RQGD01000014.1"/>
</dbReference>
<reference evidence="9" key="1">
    <citation type="journal article" date="2019" name="PLoS Negl. Trop. Dis.">
        <title>Revisiting the worldwide diversity of Leptospira species in the environment.</title>
        <authorList>
            <person name="Vincent A.T."/>
            <person name="Schiettekatte O."/>
            <person name="Bourhy P."/>
            <person name="Veyrier F.J."/>
            <person name="Picardeau M."/>
        </authorList>
    </citation>
    <scope>NUCLEOTIDE SEQUENCE [LARGE SCALE GENOMIC DNA]</scope>
    <source>
        <strain evidence="9">201702476</strain>
    </source>
</reference>
<comment type="caution">
    <text evidence="9">The sequence shown here is derived from an EMBL/GenBank/DDBJ whole genome shotgun (WGS) entry which is preliminary data.</text>
</comment>
<dbReference type="GO" id="GO:0004089">
    <property type="term" value="F:carbonate dehydratase activity"/>
    <property type="evidence" value="ECO:0007669"/>
    <property type="project" value="InterPro"/>
</dbReference>
<keyword evidence="5 7" id="KW-0472">Membrane</keyword>
<dbReference type="SUPFAM" id="SSF53056">
    <property type="entry name" value="beta-carbonic anhydrase, cab"/>
    <property type="match status" value="1"/>
</dbReference>
<evidence type="ECO:0000256" key="6">
    <source>
        <dbReference type="PIRSR" id="PIRSR601765-1"/>
    </source>
</evidence>
<comment type="subcellular location">
    <subcellularLocation>
        <location evidence="1">Membrane</location>
        <topology evidence="1">Multi-pass membrane protein</topology>
    </subcellularLocation>
</comment>
<evidence type="ECO:0000256" key="7">
    <source>
        <dbReference type="SAM" id="Phobius"/>
    </source>
</evidence>
<feature type="transmembrane region" description="Helical" evidence="7">
    <location>
        <begin position="331"/>
        <end position="360"/>
    </location>
</feature>
<dbReference type="GO" id="GO:0016020">
    <property type="term" value="C:membrane"/>
    <property type="evidence" value="ECO:0007669"/>
    <property type="project" value="UniProtKB-SubCell"/>
</dbReference>
<dbReference type="Proteomes" id="UP000297693">
    <property type="component" value="Unassembled WGS sequence"/>
</dbReference>
<proteinExistence type="inferred from homology"/>
<gene>
    <name evidence="9" type="ORF">EHQ58_05050</name>
</gene>
<evidence type="ECO:0000256" key="4">
    <source>
        <dbReference type="ARBA" id="ARBA00022989"/>
    </source>
</evidence>
<dbReference type="AlphaFoldDB" id="A0A4R9KAZ1"/>
<feature type="transmembrane region" description="Helical" evidence="7">
    <location>
        <begin position="34"/>
        <end position="51"/>
    </location>
</feature>
<feature type="transmembrane region" description="Helical" evidence="7">
    <location>
        <begin position="163"/>
        <end position="182"/>
    </location>
</feature>
<feature type="binding site" evidence="6">
    <location>
        <position position="626"/>
    </location>
    <ligand>
        <name>Zn(2+)</name>
        <dbReference type="ChEBI" id="CHEBI:29105"/>
    </ligand>
</feature>
<keyword evidence="4 7" id="KW-1133">Transmembrane helix</keyword>
<protein>
    <submittedName>
        <fullName evidence="9">Carbonic anhydrase</fullName>
    </submittedName>
</protein>
<dbReference type="InterPro" id="IPR001902">
    <property type="entry name" value="SLC26A/SulP_fam"/>
</dbReference>